<dbReference type="PANTHER" id="PTHR10622">
    <property type="entry name" value="HET DOMAIN-CONTAINING PROTEIN"/>
    <property type="match status" value="1"/>
</dbReference>
<name>A0AAD6D0S8_9EURO</name>
<dbReference type="EMBL" id="JAQIZZ010000003">
    <property type="protein sequence ID" value="KAJ5546940.1"/>
    <property type="molecule type" value="Genomic_DNA"/>
</dbReference>
<dbReference type="Pfam" id="PF26640">
    <property type="entry name" value="DUF8212"/>
    <property type="match status" value="1"/>
</dbReference>
<dbReference type="Proteomes" id="UP001220324">
    <property type="component" value="Unassembled WGS sequence"/>
</dbReference>
<dbReference type="AlphaFoldDB" id="A0AAD6D0S8"/>
<protein>
    <recommendedName>
        <fullName evidence="5">Heterokaryon incompatibility domain-containing protein</fullName>
    </recommendedName>
</protein>
<accession>A0AAD6D0S8</accession>
<evidence type="ECO:0000259" key="1">
    <source>
        <dbReference type="Pfam" id="PF06985"/>
    </source>
</evidence>
<evidence type="ECO:0000313" key="3">
    <source>
        <dbReference type="EMBL" id="KAJ5546940.1"/>
    </source>
</evidence>
<organism evidence="3 4">
    <name type="scientific">Penicillium frequentans</name>
    <dbReference type="NCBI Taxonomy" id="3151616"/>
    <lineage>
        <taxon>Eukaryota</taxon>
        <taxon>Fungi</taxon>
        <taxon>Dikarya</taxon>
        <taxon>Ascomycota</taxon>
        <taxon>Pezizomycotina</taxon>
        <taxon>Eurotiomycetes</taxon>
        <taxon>Eurotiomycetidae</taxon>
        <taxon>Eurotiales</taxon>
        <taxon>Aspergillaceae</taxon>
        <taxon>Penicillium</taxon>
    </lineage>
</organism>
<dbReference type="InterPro" id="IPR010730">
    <property type="entry name" value="HET"/>
</dbReference>
<feature type="domain" description="DUF8212" evidence="2">
    <location>
        <begin position="223"/>
        <end position="258"/>
    </location>
</feature>
<dbReference type="PANTHER" id="PTHR10622:SF10">
    <property type="entry name" value="HET DOMAIN-CONTAINING PROTEIN"/>
    <property type="match status" value="1"/>
</dbReference>
<evidence type="ECO:0000259" key="2">
    <source>
        <dbReference type="Pfam" id="PF26640"/>
    </source>
</evidence>
<sequence>MRLLKTTTLQLEEFPPDRIPPYAILSHTWGADEVLFEDIRSNTADTKATWTKVKEICRLSLERGLEYVWIDNCCIDKSSSAEISETINSMFMHYEEAAVCLAYLADVPFGHALEEPGSPLDQSRWFTRGFTLQELIAPSEIIFLSQDWHEIGTKHSLRKALFRITRIDDDILMNQKSLECVSVARRMSWAAHRRTTRPEDIAYCLMGIFSVNMPMLYGEGSTKAFLRLQEEIMKHSDDQSIFAWVKTDASPSSPHGLMATSPANFAGCSDIIPYQDWVPREPYSMTNRGLQIALPLTPTKGGLYVALLDCPSPPHYTGFLGIFLKRLSEVDEQYARVKIGTLAQVQDPGPTSTIYVRQTIKSDIAGLYPRHCIQLRSLPPIGGPYELTNIAAMQGKKELAPAPILSTRDNHTIAVSRFPKTFLLDKTANSLCAGVVFKCPEDTMVYVLLGSDANFGVGFNVVEEDSGMDNPCYPQYQPLAPGAWVTLKHSMVHVTAEPRVHNSTKYFMVDIEIQAIGISNNPLQVLSDMFSYPPLEGPVRIVDGSDKPQPAMSKYNWRRMIHSTKSVKELA</sequence>
<evidence type="ECO:0000313" key="4">
    <source>
        <dbReference type="Proteomes" id="UP001220324"/>
    </source>
</evidence>
<feature type="domain" description="Heterokaryon incompatibility" evidence="1">
    <location>
        <begin position="22"/>
        <end position="106"/>
    </location>
</feature>
<evidence type="ECO:0008006" key="5">
    <source>
        <dbReference type="Google" id="ProtNLM"/>
    </source>
</evidence>
<dbReference type="InterPro" id="IPR058525">
    <property type="entry name" value="DUF8212"/>
</dbReference>
<proteinExistence type="predicted"/>
<keyword evidence="4" id="KW-1185">Reference proteome</keyword>
<comment type="caution">
    <text evidence="3">The sequence shown here is derived from an EMBL/GenBank/DDBJ whole genome shotgun (WGS) entry which is preliminary data.</text>
</comment>
<reference evidence="3 4" key="1">
    <citation type="journal article" date="2023" name="IMA Fungus">
        <title>Comparative genomic study of the Penicillium genus elucidates a diverse pangenome and 15 lateral gene transfer events.</title>
        <authorList>
            <person name="Petersen C."/>
            <person name="Sorensen T."/>
            <person name="Nielsen M.R."/>
            <person name="Sondergaard T.E."/>
            <person name="Sorensen J.L."/>
            <person name="Fitzpatrick D.A."/>
            <person name="Frisvad J.C."/>
            <person name="Nielsen K.L."/>
        </authorList>
    </citation>
    <scope>NUCLEOTIDE SEQUENCE [LARGE SCALE GENOMIC DNA]</scope>
    <source>
        <strain evidence="3 4">IBT 35679</strain>
    </source>
</reference>
<dbReference type="Pfam" id="PF06985">
    <property type="entry name" value="HET"/>
    <property type="match status" value="1"/>
</dbReference>
<gene>
    <name evidence="3" type="ORF">N7494_004525</name>
</gene>